<evidence type="ECO:0000313" key="2">
    <source>
        <dbReference type="Proteomes" id="UP001201163"/>
    </source>
</evidence>
<proteinExistence type="predicted"/>
<feature type="non-terminal residue" evidence="1">
    <location>
        <position position="88"/>
    </location>
</feature>
<name>A0AAD4LQL9_9AGAM</name>
<dbReference type="EMBL" id="JAKELL010000008">
    <property type="protein sequence ID" value="KAH8996799.1"/>
    <property type="molecule type" value="Genomic_DNA"/>
</dbReference>
<comment type="caution">
    <text evidence="1">The sequence shown here is derived from an EMBL/GenBank/DDBJ whole genome shotgun (WGS) entry which is preliminary data.</text>
</comment>
<sequence length="88" mass="10110">SWLYQIRVGHFPLNAYLHRFKRADSPSCLACGHHTESAQHFLLDCPAYAHERWVLTRKRSPTDTDFAKLITNPKSAVQVATFIQETGR</sequence>
<accession>A0AAD4LQL9</accession>
<evidence type="ECO:0008006" key="3">
    <source>
        <dbReference type="Google" id="ProtNLM"/>
    </source>
</evidence>
<reference evidence="1" key="1">
    <citation type="submission" date="2022-01" db="EMBL/GenBank/DDBJ databases">
        <title>Comparative genomics reveals a dynamic genome evolution in the ectomycorrhizal milk-cap (Lactarius) mushrooms.</title>
        <authorList>
            <consortium name="DOE Joint Genome Institute"/>
            <person name="Lebreton A."/>
            <person name="Tang N."/>
            <person name="Kuo A."/>
            <person name="LaButti K."/>
            <person name="Drula E."/>
            <person name="Barry K."/>
            <person name="Clum A."/>
            <person name="Lipzen A."/>
            <person name="Mousain D."/>
            <person name="Ng V."/>
            <person name="Wang R."/>
            <person name="Wang X."/>
            <person name="Dai Y."/>
            <person name="Henrissat B."/>
            <person name="Grigoriev I.V."/>
            <person name="Guerin-Laguette A."/>
            <person name="Yu F."/>
            <person name="Martin F.M."/>
        </authorList>
    </citation>
    <scope>NUCLEOTIDE SEQUENCE</scope>
    <source>
        <strain evidence="1">QP</strain>
    </source>
</reference>
<dbReference type="Proteomes" id="UP001201163">
    <property type="component" value="Unassembled WGS sequence"/>
</dbReference>
<feature type="non-terminal residue" evidence="1">
    <location>
        <position position="1"/>
    </location>
</feature>
<keyword evidence="2" id="KW-1185">Reference proteome</keyword>
<gene>
    <name evidence="1" type="ORF">EDB92DRAFT_1769756</name>
</gene>
<organism evidence="1 2">
    <name type="scientific">Lactarius akahatsu</name>
    <dbReference type="NCBI Taxonomy" id="416441"/>
    <lineage>
        <taxon>Eukaryota</taxon>
        <taxon>Fungi</taxon>
        <taxon>Dikarya</taxon>
        <taxon>Basidiomycota</taxon>
        <taxon>Agaricomycotina</taxon>
        <taxon>Agaricomycetes</taxon>
        <taxon>Russulales</taxon>
        <taxon>Russulaceae</taxon>
        <taxon>Lactarius</taxon>
    </lineage>
</organism>
<dbReference type="AlphaFoldDB" id="A0AAD4LQL9"/>
<evidence type="ECO:0000313" key="1">
    <source>
        <dbReference type="EMBL" id="KAH8996799.1"/>
    </source>
</evidence>
<protein>
    <recommendedName>
        <fullName evidence="3">Reverse transcriptase zinc-binding domain-containing protein</fullName>
    </recommendedName>
</protein>